<sequence>MQFTSADLERVESTWQQFVPSSSLQKADPRRFRFDWRSEELETASLIDYRLAAQVHSRAEPLEQLLVCRVEAPDARVWSGRESLDAQSVWMSDGTEVEARWDRSARVRAVVFDHQAAENRARQITGDDRRELRTTGLVPHSAADAQRWERMFAYLDQSLAAGDTDPLLIAELERHALTVTLSAFPTTFTDSLQRPAQRAGAPASVRRALAYIDANAHLAITIDDVAAASYISTRGLQCAFRRALDITPADALRQARLDGAHRDLRDGDGRSVGEIARRWGFSNSSRFTAAYREAYGAAPSLPSA</sequence>
<dbReference type="InterPro" id="IPR018062">
    <property type="entry name" value="HTH_AraC-typ_CS"/>
</dbReference>
<evidence type="ECO:0000256" key="3">
    <source>
        <dbReference type="ARBA" id="ARBA00023163"/>
    </source>
</evidence>
<evidence type="ECO:0000256" key="2">
    <source>
        <dbReference type="ARBA" id="ARBA00023125"/>
    </source>
</evidence>
<dbReference type="Pfam" id="PF12833">
    <property type="entry name" value="HTH_18"/>
    <property type="match status" value="1"/>
</dbReference>
<dbReference type="PANTHER" id="PTHR46796">
    <property type="entry name" value="HTH-TYPE TRANSCRIPTIONAL ACTIVATOR RHAS-RELATED"/>
    <property type="match status" value="1"/>
</dbReference>
<name>A0A4Y4B6V4_MICMQ</name>
<evidence type="ECO:0000259" key="4">
    <source>
        <dbReference type="PROSITE" id="PS01124"/>
    </source>
</evidence>
<dbReference type="InterPro" id="IPR050204">
    <property type="entry name" value="AraC_XylS_family_regulators"/>
</dbReference>
<comment type="caution">
    <text evidence="5">The sequence shown here is derived from an EMBL/GenBank/DDBJ whole genome shotgun (WGS) entry which is preliminary data.</text>
</comment>
<dbReference type="SUPFAM" id="SSF46689">
    <property type="entry name" value="Homeodomain-like"/>
    <property type="match status" value="1"/>
</dbReference>
<dbReference type="SMART" id="SM00342">
    <property type="entry name" value="HTH_ARAC"/>
    <property type="match status" value="1"/>
</dbReference>
<organism evidence="5 6">
    <name type="scientific">Microbacterium maritypicum</name>
    <name type="common">Microbacterium liquefaciens</name>
    <dbReference type="NCBI Taxonomy" id="33918"/>
    <lineage>
        <taxon>Bacteria</taxon>
        <taxon>Bacillati</taxon>
        <taxon>Actinomycetota</taxon>
        <taxon>Actinomycetes</taxon>
        <taxon>Micrococcales</taxon>
        <taxon>Microbacteriaceae</taxon>
        <taxon>Microbacterium</taxon>
    </lineage>
</organism>
<feature type="domain" description="HTH araC/xylS-type" evidence="4">
    <location>
        <begin position="206"/>
        <end position="304"/>
    </location>
</feature>
<keyword evidence="1" id="KW-0805">Transcription regulation</keyword>
<dbReference type="GO" id="GO:0043565">
    <property type="term" value="F:sequence-specific DNA binding"/>
    <property type="evidence" value="ECO:0007669"/>
    <property type="project" value="InterPro"/>
</dbReference>
<dbReference type="Gene3D" id="1.10.10.60">
    <property type="entry name" value="Homeodomain-like"/>
    <property type="match status" value="1"/>
</dbReference>
<dbReference type="InterPro" id="IPR009057">
    <property type="entry name" value="Homeodomain-like_sf"/>
</dbReference>
<proteinExistence type="predicted"/>
<dbReference type="InterPro" id="IPR018060">
    <property type="entry name" value="HTH_AraC"/>
</dbReference>
<keyword evidence="3" id="KW-0804">Transcription</keyword>
<dbReference type="AlphaFoldDB" id="A0A4Y4B6V4"/>
<dbReference type="PROSITE" id="PS00041">
    <property type="entry name" value="HTH_ARAC_FAMILY_1"/>
    <property type="match status" value="1"/>
</dbReference>
<evidence type="ECO:0000313" key="5">
    <source>
        <dbReference type="EMBL" id="GEC74704.1"/>
    </source>
</evidence>
<dbReference type="GO" id="GO:0003700">
    <property type="term" value="F:DNA-binding transcription factor activity"/>
    <property type="evidence" value="ECO:0007669"/>
    <property type="project" value="InterPro"/>
</dbReference>
<dbReference type="PROSITE" id="PS01124">
    <property type="entry name" value="HTH_ARAC_FAMILY_2"/>
    <property type="match status" value="1"/>
</dbReference>
<reference evidence="5 6" key="1">
    <citation type="submission" date="2019-06" db="EMBL/GenBank/DDBJ databases">
        <title>Whole genome shotgun sequence of Microbacterium liquefaciens NBRC 15037.</title>
        <authorList>
            <person name="Hosoyama A."/>
            <person name="Uohara A."/>
            <person name="Ohji S."/>
            <person name="Ichikawa N."/>
        </authorList>
    </citation>
    <scope>NUCLEOTIDE SEQUENCE [LARGE SCALE GENOMIC DNA]</scope>
    <source>
        <strain evidence="5 6">NBRC 15037</strain>
    </source>
</reference>
<dbReference type="Proteomes" id="UP000317410">
    <property type="component" value="Unassembled WGS sequence"/>
</dbReference>
<dbReference type="PANTHER" id="PTHR46796:SF12">
    <property type="entry name" value="HTH-TYPE DNA-BINDING TRANSCRIPTIONAL ACTIVATOR EUTR"/>
    <property type="match status" value="1"/>
</dbReference>
<dbReference type="EMBL" id="BJNQ01000003">
    <property type="protein sequence ID" value="GEC74704.1"/>
    <property type="molecule type" value="Genomic_DNA"/>
</dbReference>
<accession>A0A4Y4B6V4</accession>
<gene>
    <name evidence="5" type="ORF">MLI01_08490</name>
</gene>
<dbReference type="RefSeq" id="WP_141386041.1">
    <property type="nucleotide sequence ID" value="NZ_BJNQ01000003.1"/>
</dbReference>
<keyword evidence="2" id="KW-0238">DNA-binding</keyword>
<evidence type="ECO:0000256" key="1">
    <source>
        <dbReference type="ARBA" id="ARBA00023015"/>
    </source>
</evidence>
<protein>
    <recommendedName>
        <fullName evidence="4">HTH araC/xylS-type domain-containing protein</fullName>
    </recommendedName>
</protein>
<evidence type="ECO:0000313" key="6">
    <source>
        <dbReference type="Proteomes" id="UP000317410"/>
    </source>
</evidence>